<evidence type="ECO:0000256" key="12">
    <source>
        <dbReference type="ARBA" id="ARBA00023328"/>
    </source>
</evidence>
<keyword evidence="4" id="KW-0158">Chromosome</keyword>
<comment type="similarity">
    <text evidence="3">Belongs to the SKA2 family.</text>
</comment>
<name>A0A6P5KUQ4_PHACI</name>
<reference evidence="17" key="1">
    <citation type="submission" date="2025-08" db="UniProtKB">
        <authorList>
            <consortium name="RefSeq"/>
        </authorList>
    </citation>
    <scope>IDENTIFICATION</scope>
    <source>
        <tissue evidence="17">Spleen</tissue>
    </source>
</reference>
<dbReference type="GeneID" id="110212059"/>
<dbReference type="PANTHER" id="PTHR32017:SF3">
    <property type="entry name" value="SPINDLE AND KINETOCHORE-ASSOCIATED PROTEIN 2"/>
    <property type="match status" value="1"/>
</dbReference>
<evidence type="ECO:0000256" key="14">
    <source>
        <dbReference type="SAM" id="MobiDB-lite"/>
    </source>
</evidence>
<proteinExistence type="inferred from homology"/>
<keyword evidence="9" id="KW-0995">Kinetochore</keyword>
<dbReference type="GO" id="GO:0000940">
    <property type="term" value="C:outer kinetochore"/>
    <property type="evidence" value="ECO:0007669"/>
    <property type="project" value="InterPro"/>
</dbReference>
<dbReference type="InterPro" id="IPR042091">
    <property type="entry name" value="Ska2_N"/>
</dbReference>
<evidence type="ECO:0000256" key="13">
    <source>
        <dbReference type="ARBA" id="ARBA00029651"/>
    </source>
</evidence>
<gene>
    <name evidence="17" type="primary">SKA2</name>
</gene>
<keyword evidence="8" id="KW-0498">Mitosis</keyword>
<dbReference type="GO" id="GO:0000278">
    <property type="term" value="P:mitotic cell cycle"/>
    <property type="evidence" value="ECO:0007669"/>
    <property type="project" value="TreeGrafter"/>
</dbReference>
<comment type="subcellular location">
    <subcellularLocation>
        <location evidence="2">Chromosome</location>
        <location evidence="2">Centromere</location>
        <location evidence="2">Kinetochore</location>
    </subcellularLocation>
    <subcellularLocation>
        <location evidence="1">Cytoplasm</location>
        <location evidence="1">Cytoskeleton</location>
        <location evidence="1">Spindle</location>
    </subcellularLocation>
</comment>
<feature type="domain" description="Ska2 N-terminal" evidence="15">
    <location>
        <begin position="55"/>
        <end position="168"/>
    </location>
</feature>
<dbReference type="GO" id="GO:0005876">
    <property type="term" value="C:spindle microtubule"/>
    <property type="evidence" value="ECO:0007669"/>
    <property type="project" value="InterPro"/>
</dbReference>
<keyword evidence="16" id="KW-1185">Reference proteome</keyword>
<evidence type="ECO:0000256" key="6">
    <source>
        <dbReference type="ARBA" id="ARBA00022618"/>
    </source>
</evidence>
<feature type="region of interest" description="Disordered" evidence="14">
    <location>
        <begin position="162"/>
        <end position="188"/>
    </location>
</feature>
<keyword evidence="12" id="KW-0137">Centromere</keyword>
<dbReference type="CTD" id="348235"/>
<dbReference type="InterPro" id="IPR026762">
    <property type="entry name" value="Ska2"/>
</dbReference>
<feature type="compositionally biased region" description="Polar residues" evidence="14">
    <location>
        <begin position="163"/>
        <end position="175"/>
    </location>
</feature>
<evidence type="ECO:0000256" key="3">
    <source>
        <dbReference type="ARBA" id="ARBA00010684"/>
    </source>
</evidence>
<accession>A0A6P5KUQ4</accession>
<sequence length="188" mass="20874">MGGRRKRGKANGCAALSDSCPMGTLRASIAWVRGLNHCHCPPPPPPEECQLFNMEAAVTKLEVMFQKAESDLDYIQHKLEFEVKKSLPDDSSGEENPLTLLKELSMMKSRYKSLCAQLEQVAVEQKESMNCIRATLNNTMKMVQQLEQQADLELSPLTKEEQTAVQQLQSHSPGQTSGGADLHKTTLM</sequence>
<dbReference type="CDD" id="cd12955">
    <property type="entry name" value="SKA2"/>
    <property type="match status" value="1"/>
</dbReference>
<dbReference type="KEGG" id="pcw:110212059"/>
<evidence type="ECO:0000256" key="7">
    <source>
        <dbReference type="ARBA" id="ARBA00022701"/>
    </source>
</evidence>
<evidence type="ECO:0000256" key="4">
    <source>
        <dbReference type="ARBA" id="ARBA00022454"/>
    </source>
</evidence>
<evidence type="ECO:0000256" key="10">
    <source>
        <dbReference type="ARBA" id="ARBA00023212"/>
    </source>
</evidence>
<keyword evidence="10" id="KW-0206">Cytoskeleton</keyword>
<keyword evidence="6" id="KW-0132">Cell division</keyword>
<evidence type="ECO:0000256" key="2">
    <source>
        <dbReference type="ARBA" id="ARBA00004629"/>
    </source>
</evidence>
<evidence type="ECO:0000256" key="9">
    <source>
        <dbReference type="ARBA" id="ARBA00022838"/>
    </source>
</evidence>
<keyword evidence="5" id="KW-0963">Cytoplasm</keyword>
<evidence type="ECO:0000256" key="11">
    <source>
        <dbReference type="ARBA" id="ARBA00023306"/>
    </source>
</evidence>
<evidence type="ECO:0000313" key="16">
    <source>
        <dbReference type="Proteomes" id="UP000515140"/>
    </source>
</evidence>
<protein>
    <recommendedName>
        <fullName evidence="13">Protein FAM33A</fullName>
    </recommendedName>
</protein>
<keyword evidence="7" id="KW-0493">Microtubule</keyword>
<dbReference type="AlphaFoldDB" id="A0A6P5KUQ4"/>
<dbReference type="GO" id="GO:0007059">
    <property type="term" value="P:chromosome segregation"/>
    <property type="evidence" value="ECO:0007669"/>
    <property type="project" value="InterPro"/>
</dbReference>
<evidence type="ECO:0000313" key="17">
    <source>
        <dbReference type="RefSeq" id="XP_020847511.1"/>
    </source>
</evidence>
<keyword evidence="11" id="KW-0131">Cell cycle</keyword>
<evidence type="ECO:0000256" key="5">
    <source>
        <dbReference type="ARBA" id="ARBA00022490"/>
    </source>
</evidence>
<dbReference type="FunCoup" id="A0A6P5KUQ4">
    <property type="interactions" value="664"/>
</dbReference>
<dbReference type="InParanoid" id="A0A6P5KUQ4"/>
<evidence type="ECO:0000259" key="15">
    <source>
        <dbReference type="Pfam" id="PF16740"/>
    </source>
</evidence>
<dbReference type="RefSeq" id="XP_020847511.1">
    <property type="nucleotide sequence ID" value="XM_020991852.1"/>
</dbReference>
<dbReference type="Pfam" id="PF16740">
    <property type="entry name" value="SKA2"/>
    <property type="match status" value="1"/>
</dbReference>
<dbReference type="GO" id="GO:0051301">
    <property type="term" value="P:cell division"/>
    <property type="evidence" value="ECO:0007669"/>
    <property type="project" value="UniProtKB-KW"/>
</dbReference>
<dbReference type="Gene3D" id="6.10.250.1380">
    <property type="match status" value="1"/>
</dbReference>
<dbReference type="Proteomes" id="UP000515140">
    <property type="component" value="Unplaced"/>
</dbReference>
<dbReference type="PANTHER" id="PTHR32017">
    <property type="entry name" value="SPINDLE AND KINETOCHORE-ASSOCIATED PROTEIN 2"/>
    <property type="match status" value="1"/>
</dbReference>
<dbReference type="GO" id="GO:0008017">
    <property type="term" value="F:microtubule binding"/>
    <property type="evidence" value="ECO:0007669"/>
    <property type="project" value="InterPro"/>
</dbReference>
<evidence type="ECO:0000256" key="1">
    <source>
        <dbReference type="ARBA" id="ARBA00004186"/>
    </source>
</evidence>
<organism evidence="16 17">
    <name type="scientific">Phascolarctos cinereus</name>
    <name type="common">Koala</name>
    <dbReference type="NCBI Taxonomy" id="38626"/>
    <lineage>
        <taxon>Eukaryota</taxon>
        <taxon>Metazoa</taxon>
        <taxon>Chordata</taxon>
        <taxon>Craniata</taxon>
        <taxon>Vertebrata</taxon>
        <taxon>Euteleostomi</taxon>
        <taxon>Mammalia</taxon>
        <taxon>Metatheria</taxon>
        <taxon>Diprotodontia</taxon>
        <taxon>Phascolarctidae</taxon>
        <taxon>Phascolarctos</taxon>
    </lineage>
</organism>
<evidence type="ECO:0000256" key="8">
    <source>
        <dbReference type="ARBA" id="ARBA00022776"/>
    </source>
</evidence>